<dbReference type="SUPFAM" id="SSF50129">
    <property type="entry name" value="GroES-like"/>
    <property type="match status" value="1"/>
</dbReference>
<reference evidence="2 3" key="1">
    <citation type="submission" date="2018-01" db="EMBL/GenBank/DDBJ databases">
        <title>Draft genome sequence of Jishengella sp. NA12.</title>
        <authorList>
            <person name="Sahin N."/>
            <person name="Ay H."/>
            <person name="Saygin H."/>
        </authorList>
    </citation>
    <scope>NUCLEOTIDE SEQUENCE [LARGE SCALE GENOMIC DNA]</scope>
    <source>
        <strain evidence="2 3">NA12</strain>
    </source>
</reference>
<dbReference type="InterPro" id="IPR050700">
    <property type="entry name" value="YIM1/Zinc_Alcohol_DH_Fams"/>
</dbReference>
<feature type="domain" description="Enoyl reductase (ER)" evidence="1">
    <location>
        <begin position="10"/>
        <end position="311"/>
    </location>
</feature>
<dbReference type="EMBL" id="POTY01000007">
    <property type="protein sequence ID" value="PZG23780.1"/>
    <property type="molecule type" value="Genomic_DNA"/>
</dbReference>
<dbReference type="AlphaFoldDB" id="A0A2W2FEA4"/>
<comment type="caution">
    <text evidence="2">The sequence shown here is derived from an EMBL/GenBank/DDBJ whole genome shotgun (WGS) entry which is preliminary data.</text>
</comment>
<dbReference type="InterPro" id="IPR013154">
    <property type="entry name" value="ADH-like_N"/>
</dbReference>
<dbReference type="PANTHER" id="PTHR11695">
    <property type="entry name" value="ALCOHOL DEHYDROGENASE RELATED"/>
    <property type="match status" value="1"/>
</dbReference>
<dbReference type="Pfam" id="PF08240">
    <property type="entry name" value="ADH_N"/>
    <property type="match status" value="1"/>
</dbReference>
<dbReference type="SMART" id="SM00829">
    <property type="entry name" value="PKS_ER"/>
    <property type="match status" value="1"/>
</dbReference>
<protein>
    <submittedName>
        <fullName evidence="2">NADP-dependent oxidoreductase</fullName>
    </submittedName>
</protein>
<dbReference type="RefSeq" id="WP_111212116.1">
    <property type="nucleotide sequence ID" value="NZ_POTY01000007.1"/>
</dbReference>
<dbReference type="PANTHER" id="PTHR11695:SF294">
    <property type="entry name" value="RETICULON-4-INTERACTING PROTEIN 1, MITOCHONDRIAL"/>
    <property type="match status" value="1"/>
</dbReference>
<dbReference type="CDD" id="cd05289">
    <property type="entry name" value="MDR_like_2"/>
    <property type="match status" value="1"/>
</dbReference>
<name>A0A2W2FEA4_9ACTN</name>
<dbReference type="Gene3D" id="3.40.50.720">
    <property type="entry name" value="NAD(P)-binding Rossmann-like Domain"/>
    <property type="match status" value="1"/>
</dbReference>
<proteinExistence type="predicted"/>
<dbReference type="GO" id="GO:0016491">
    <property type="term" value="F:oxidoreductase activity"/>
    <property type="evidence" value="ECO:0007669"/>
    <property type="project" value="InterPro"/>
</dbReference>
<dbReference type="InterPro" id="IPR036291">
    <property type="entry name" value="NAD(P)-bd_dom_sf"/>
</dbReference>
<evidence type="ECO:0000313" key="2">
    <source>
        <dbReference type="EMBL" id="PZG23780.1"/>
    </source>
</evidence>
<dbReference type="Gene3D" id="3.90.180.10">
    <property type="entry name" value="Medium-chain alcohol dehydrogenases, catalytic domain"/>
    <property type="match status" value="1"/>
</dbReference>
<keyword evidence="3" id="KW-1185">Reference proteome</keyword>
<evidence type="ECO:0000313" key="3">
    <source>
        <dbReference type="Proteomes" id="UP000248924"/>
    </source>
</evidence>
<sequence length="315" mass="31288">MRALHVPAAGEQPRLAELPVPAPGEGQVLVRVQAAGLNAIDTSIASGTMAQMMPHAYPLILGRDAAGVVEAVGAGVDDLTPGQEVFGHVLLAPPIQAGTLADDALLSAAAVSPRPAGLDVVTAAALPLAGAAASAAVDAVKPQPRETVLVVGASGGVGSFAVQMLASRGVTVLATGTAADTERLTGLGAATVIDYTPASVVDQIRAAYPDGIDAVIDLVARGTDQLPLSVLRSGGRVASSLGAVDDDALGAAGLTGTNIKARPTREVLSALAEQALAGTLTVDIDTVVPLEQAADGLNTLANRHTSGKIVVKVSD</sequence>
<organism evidence="2 3">
    <name type="scientific">Micromonospora craterilacus</name>
    <dbReference type="NCBI Taxonomy" id="1655439"/>
    <lineage>
        <taxon>Bacteria</taxon>
        <taxon>Bacillati</taxon>
        <taxon>Actinomycetota</taxon>
        <taxon>Actinomycetes</taxon>
        <taxon>Micromonosporales</taxon>
        <taxon>Micromonosporaceae</taxon>
        <taxon>Micromonospora</taxon>
    </lineage>
</organism>
<dbReference type="Proteomes" id="UP000248924">
    <property type="component" value="Unassembled WGS sequence"/>
</dbReference>
<dbReference type="InterPro" id="IPR011032">
    <property type="entry name" value="GroES-like_sf"/>
</dbReference>
<accession>A0A2W2FEA4</accession>
<dbReference type="InterPro" id="IPR020843">
    <property type="entry name" value="ER"/>
</dbReference>
<dbReference type="Pfam" id="PF13602">
    <property type="entry name" value="ADH_zinc_N_2"/>
    <property type="match status" value="1"/>
</dbReference>
<evidence type="ECO:0000259" key="1">
    <source>
        <dbReference type="SMART" id="SM00829"/>
    </source>
</evidence>
<dbReference type="OrthoDB" id="3727682at2"/>
<gene>
    <name evidence="2" type="ORF">C1I95_02535</name>
</gene>
<dbReference type="SUPFAM" id="SSF51735">
    <property type="entry name" value="NAD(P)-binding Rossmann-fold domains"/>
    <property type="match status" value="1"/>
</dbReference>